<keyword evidence="5 7" id="KW-0408">Iron</keyword>
<dbReference type="EMBL" id="CP012333">
    <property type="protein sequence ID" value="AKU94048.1"/>
    <property type="molecule type" value="Genomic_DNA"/>
</dbReference>
<evidence type="ECO:0000256" key="3">
    <source>
        <dbReference type="ARBA" id="ARBA00022723"/>
    </source>
</evidence>
<keyword evidence="6 8" id="KW-0503">Monooxygenase</keyword>
<feature type="binding site" description="axial binding residue" evidence="7">
    <location>
        <position position="417"/>
    </location>
    <ligand>
        <name>heme</name>
        <dbReference type="ChEBI" id="CHEBI:30413"/>
    </ligand>
    <ligandPart>
        <name>Fe</name>
        <dbReference type="ChEBI" id="CHEBI:18248"/>
    </ligandPart>
</feature>
<comment type="similarity">
    <text evidence="1 8">Belongs to the cytochrome P450 family.</text>
</comment>
<dbReference type="PRINTS" id="PR00463">
    <property type="entry name" value="EP450I"/>
</dbReference>
<dbReference type="Proteomes" id="UP000064967">
    <property type="component" value="Chromosome"/>
</dbReference>
<dbReference type="AlphaFoldDB" id="A0A0K1PKI3"/>
<evidence type="ECO:0000256" key="8">
    <source>
        <dbReference type="RuleBase" id="RU000461"/>
    </source>
</evidence>
<dbReference type="Gene3D" id="1.10.630.10">
    <property type="entry name" value="Cytochrome P450"/>
    <property type="match status" value="1"/>
</dbReference>
<keyword evidence="2 7" id="KW-0349">Heme</keyword>
<dbReference type="OrthoDB" id="9764248at2"/>
<dbReference type="PRINTS" id="PR00385">
    <property type="entry name" value="P450"/>
</dbReference>
<dbReference type="PANTHER" id="PTHR24291">
    <property type="entry name" value="CYTOCHROME P450 FAMILY 4"/>
    <property type="match status" value="1"/>
</dbReference>
<dbReference type="InterPro" id="IPR036396">
    <property type="entry name" value="Cyt_P450_sf"/>
</dbReference>
<dbReference type="SUPFAM" id="SSF48264">
    <property type="entry name" value="Cytochrome P450"/>
    <property type="match status" value="1"/>
</dbReference>
<dbReference type="GO" id="GO:0004497">
    <property type="term" value="F:monooxygenase activity"/>
    <property type="evidence" value="ECO:0007669"/>
    <property type="project" value="UniProtKB-KW"/>
</dbReference>
<dbReference type="PANTHER" id="PTHR24291:SF50">
    <property type="entry name" value="BIFUNCTIONAL ALBAFLAVENONE MONOOXYGENASE_TERPENE SYNTHASE"/>
    <property type="match status" value="1"/>
</dbReference>
<accession>A0A0K1PKI3</accession>
<gene>
    <name evidence="9" type="ORF">AKJ09_00712</name>
</gene>
<sequence length="472" mass="52030">MRAIAHKMDIMTNATSEAMPSSKSARKSVHAFPRLPGGHLLFGHLPDLKRDRAGLQFRVGREFPDAVSLRFGVVRALMIGAPALANEVLSTKNASFIKAPGLTVFLRPVLGNGLLTSDRSFHARQRKLIAPAFAHKRVASYADTMAERARSFASGVRSDEVLDVSDAMMRLTLEIVGKTLFDAEVGSDADEIGEAVTTAMECAIGQLESFLPLPPIVPSPSNVRIRKAVARLDAIIYRLIRARRDQGGDRGDLLSMLLAAQDEDGTAMNDRQVRDEAMTLFLAGHETTANALAWTLYLLAKNPEARAKVEAEVDTLGRAPSYEDLVRLPYTLAVLKEAMRLYPPAYILARRAVEDVSLGGHLVRRNTIVLVNVLGLHRRPDLFPEPERFVPERFLGDEEKKLPRCAYMPFGAGPRVCIGNHFALMEGHVLLATMLGRLRFELAGGADVELEPLVTLRPRGLRMRVHVREAQN</sequence>
<comment type="cofactor">
    <cofactor evidence="7">
        <name>heme</name>
        <dbReference type="ChEBI" id="CHEBI:30413"/>
    </cofactor>
</comment>
<dbReference type="GO" id="GO:0020037">
    <property type="term" value="F:heme binding"/>
    <property type="evidence" value="ECO:0007669"/>
    <property type="project" value="InterPro"/>
</dbReference>
<dbReference type="CDD" id="cd20620">
    <property type="entry name" value="CYP132-like"/>
    <property type="match status" value="1"/>
</dbReference>
<evidence type="ECO:0000256" key="2">
    <source>
        <dbReference type="ARBA" id="ARBA00022617"/>
    </source>
</evidence>
<evidence type="ECO:0000256" key="5">
    <source>
        <dbReference type="ARBA" id="ARBA00023004"/>
    </source>
</evidence>
<dbReference type="InterPro" id="IPR001128">
    <property type="entry name" value="Cyt_P450"/>
</dbReference>
<evidence type="ECO:0000256" key="1">
    <source>
        <dbReference type="ARBA" id="ARBA00010617"/>
    </source>
</evidence>
<organism evidence="9 10">
    <name type="scientific">Labilithrix luteola</name>
    <dbReference type="NCBI Taxonomy" id="1391654"/>
    <lineage>
        <taxon>Bacteria</taxon>
        <taxon>Pseudomonadati</taxon>
        <taxon>Myxococcota</taxon>
        <taxon>Polyangia</taxon>
        <taxon>Polyangiales</taxon>
        <taxon>Labilitrichaceae</taxon>
        <taxon>Labilithrix</taxon>
    </lineage>
</organism>
<dbReference type="InterPro" id="IPR002401">
    <property type="entry name" value="Cyt_P450_E_grp-I"/>
</dbReference>
<reference evidence="9 10" key="1">
    <citation type="submission" date="2015-08" db="EMBL/GenBank/DDBJ databases">
        <authorList>
            <person name="Babu N.S."/>
            <person name="Beckwith C.J."/>
            <person name="Beseler K.G."/>
            <person name="Brison A."/>
            <person name="Carone J.V."/>
            <person name="Caskin T.P."/>
            <person name="Diamond M."/>
            <person name="Durham M.E."/>
            <person name="Foxe J.M."/>
            <person name="Go M."/>
            <person name="Henderson B.A."/>
            <person name="Jones I.B."/>
            <person name="McGettigan J.A."/>
            <person name="Micheletti S.J."/>
            <person name="Nasrallah M.E."/>
            <person name="Ortiz D."/>
            <person name="Piller C.R."/>
            <person name="Privatt S.R."/>
            <person name="Schneider S.L."/>
            <person name="Sharp S."/>
            <person name="Smith T.C."/>
            <person name="Stanton J.D."/>
            <person name="Ullery H.E."/>
            <person name="Wilson R.J."/>
            <person name="Serrano M.G."/>
            <person name="Buck G."/>
            <person name="Lee V."/>
            <person name="Wang Y."/>
            <person name="Carvalho R."/>
            <person name="Voegtly L."/>
            <person name="Shi R."/>
            <person name="Duckworth R."/>
            <person name="Johnson A."/>
            <person name="Loviza R."/>
            <person name="Walstead R."/>
            <person name="Shah Z."/>
            <person name="Kiflezghi M."/>
            <person name="Wade K."/>
            <person name="Ball S.L."/>
            <person name="Bradley K.W."/>
            <person name="Asai D.J."/>
            <person name="Bowman C.A."/>
            <person name="Russell D.A."/>
            <person name="Pope W.H."/>
            <person name="Jacobs-Sera D."/>
            <person name="Hendrix R.W."/>
            <person name="Hatfull G.F."/>
        </authorList>
    </citation>
    <scope>NUCLEOTIDE SEQUENCE [LARGE SCALE GENOMIC DNA]</scope>
    <source>
        <strain evidence="9 10">DSM 27648</strain>
    </source>
</reference>
<evidence type="ECO:0000313" key="10">
    <source>
        <dbReference type="Proteomes" id="UP000064967"/>
    </source>
</evidence>
<dbReference type="InterPro" id="IPR050196">
    <property type="entry name" value="Cytochrome_P450_Monoox"/>
</dbReference>
<dbReference type="GO" id="GO:0005506">
    <property type="term" value="F:iron ion binding"/>
    <property type="evidence" value="ECO:0007669"/>
    <property type="project" value="InterPro"/>
</dbReference>
<evidence type="ECO:0000256" key="4">
    <source>
        <dbReference type="ARBA" id="ARBA00023002"/>
    </source>
</evidence>
<protein>
    <submittedName>
        <fullName evidence="9">Cytochrome P450</fullName>
    </submittedName>
</protein>
<keyword evidence="10" id="KW-1185">Reference proteome</keyword>
<dbReference type="GO" id="GO:0016705">
    <property type="term" value="F:oxidoreductase activity, acting on paired donors, with incorporation or reduction of molecular oxygen"/>
    <property type="evidence" value="ECO:0007669"/>
    <property type="project" value="InterPro"/>
</dbReference>
<evidence type="ECO:0000256" key="6">
    <source>
        <dbReference type="ARBA" id="ARBA00023033"/>
    </source>
</evidence>
<keyword evidence="3 7" id="KW-0479">Metal-binding</keyword>
<proteinExistence type="inferred from homology"/>
<dbReference type="KEGG" id="llu:AKJ09_00712"/>
<evidence type="ECO:0000256" key="7">
    <source>
        <dbReference type="PIRSR" id="PIRSR602401-1"/>
    </source>
</evidence>
<dbReference type="Pfam" id="PF00067">
    <property type="entry name" value="p450"/>
    <property type="match status" value="1"/>
</dbReference>
<dbReference type="PROSITE" id="PS00086">
    <property type="entry name" value="CYTOCHROME_P450"/>
    <property type="match status" value="1"/>
</dbReference>
<name>A0A0K1PKI3_9BACT</name>
<dbReference type="InterPro" id="IPR017972">
    <property type="entry name" value="Cyt_P450_CS"/>
</dbReference>
<dbReference type="STRING" id="1391654.AKJ09_00712"/>
<evidence type="ECO:0000313" key="9">
    <source>
        <dbReference type="EMBL" id="AKU94048.1"/>
    </source>
</evidence>
<keyword evidence="4 8" id="KW-0560">Oxidoreductase</keyword>